<evidence type="ECO:0000313" key="4">
    <source>
        <dbReference type="Proteomes" id="UP001240643"/>
    </source>
</evidence>
<dbReference type="SUPFAM" id="SSF52266">
    <property type="entry name" value="SGNH hydrolase"/>
    <property type="match status" value="1"/>
</dbReference>
<dbReference type="PROSITE" id="PS51257">
    <property type="entry name" value="PROKAR_LIPOPROTEIN"/>
    <property type="match status" value="1"/>
</dbReference>
<accession>A0ABU0LZA7</accession>
<gene>
    <name evidence="3" type="ORF">J2Z62_000481</name>
</gene>
<sequence length="725" mass="81609">MIKKLKFKSKFLFGLFSISSISAFVLSACSDILSIPPQISSNHSEQESSDTNSETNASANTFPKIDGNQSSEKSSRITPPSAESETTKPTNPVEPKVGPQSKDNVDKNDQHHIRYVALGDSVVAGYNGDLAGIDTSGEFNSTTKQITGWSYPSYFASYVEQVQPGSITSYDNLALSGSTIDDWLYLLGDTVSGYSPENRFNLFNSLKEDNKKNGNPYQNRFDKYFGQGEDAFKQKGFNESLEKIKAANLITITLSANDFFNKFNFANLFGKNDLNTLNEQIKLIVGEIENNYIKLVNKLQKINPHATIVLVNYPQPLLRLTHLINQELAKSFSGQSLETNNYLKFFFDSINQIPHGVYTKLTNKDKINFVSVFNATFWKNHSKELTHNLFDIHPTKYGQKQVGLELFLKLSLDQTQINSHDKENPIGELKKLNPFWVMDEHYLKEDLGTFRQFLKFGSENDFSTLVKKYVGTKDKPLVLTDNLPNDTNADLEKIEKKENWSSPLRFFLNNLTNSNGNANLYSVLKSLLFPTANTNKLDEFMTTTYEGKSNFVHMLNYLLEDGSFLNKTLNDLVKKLDSLENQDFDKAILEQTLQTVFSTINPINYVSILTQFLNLSTQDFIKKQLEVVRKLIEPNGDLNIIVVNLAKQFLPKIATLNSLVKALLGVGNKNLDGLVEKSNFETATQKFAQELLTIFLIGPGNLFQITAKLASYIDELNGISKSTAN</sequence>
<organism evidence="3 4">
    <name type="scientific">Mycoplasmoides fastidiosum</name>
    <dbReference type="NCBI Taxonomy" id="92758"/>
    <lineage>
        <taxon>Bacteria</taxon>
        <taxon>Bacillati</taxon>
        <taxon>Mycoplasmatota</taxon>
        <taxon>Mycoplasmoidales</taxon>
        <taxon>Mycoplasmoidaceae</taxon>
        <taxon>Mycoplasmoides</taxon>
    </lineage>
</organism>
<dbReference type="InterPro" id="IPR036514">
    <property type="entry name" value="SGNH_hydro_sf"/>
</dbReference>
<feature type="signal peptide" evidence="2">
    <location>
        <begin position="1"/>
        <end position="23"/>
    </location>
</feature>
<dbReference type="CDD" id="cd00229">
    <property type="entry name" value="SGNH_hydrolase"/>
    <property type="match status" value="1"/>
</dbReference>
<evidence type="ECO:0000256" key="1">
    <source>
        <dbReference type="SAM" id="MobiDB-lite"/>
    </source>
</evidence>
<feature type="region of interest" description="Disordered" evidence="1">
    <location>
        <begin position="40"/>
        <end position="108"/>
    </location>
</feature>
<keyword evidence="4" id="KW-1185">Reference proteome</keyword>
<dbReference type="Pfam" id="PF00657">
    <property type="entry name" value="Lipase_GDSL"/>
    <property type="match status" value="1"/>
</dbReference>
<feature type="chain" id="PRO_5047414438" evidence="2">
    <location>
        <begin position="24"/>
        <end position="725"/>
    </location>
</feature>
<dbReference type="RefSeq" id="WP_307291802.1">
    <property type="nucleotide sequence ID" value="NZ_JAUSWO010000001.1"/>
</dbReference>
<evidence type="ECO:0000256" key="2">
    <source>
        <dbReference type="SAM" id="SignalP"/>
    </source>
</evidence>
<proteinExistence type="predicted"/>
<reference evidence="3" key="1">
    <citation type="submission" date="2023-07" db="EMBL/GenBank/DDBJ databases">
        <title>Genomic Encyclopedia of Type Strains, Phase IV (KMG-IV): sequencing the most valuable type-strain genomes for metagenomic binning, comparative biology and taxonomic classification.</title>
        <authorList>
            <person name="Goeker M."/>
        </authorList>
    </citation>
    <scope>NUCLEOTIDE SEQUENCE [LARGE SCALE GENOMIC DNA]</scope>
    <source>
        <strain evidence="3">DSM 21204</strain>
    </source>
</reference>
<feature type="compositionally biased region" description="Polar residues" evidence="1">
    <location>
        <begin position="40"/>
        <end position="90"/>
    </location>
</feature>
<name>A0ABU0LZA7_9BACT</name>
<dbReference type="Proteomes" id="UP001240643">
    <property type="component" value="Unassembled WGS sequence"/>
</dbReference>
<dbReference type="Gene3D" id="3.40.50.1110">
    <property type="entry name" value="SGNH hydrolase"/>
    <property type="match status" value="1"/>
</dbReference>
<dbReference type="EMBL" id="JAUSWO010000001">
    <property type="protein sequence ID" value="MDQ0514043.1"/>
    <property type="molecule type" value="Genomic_DNA"/>
</dbReference>
<protein>
    <submittedName>
        <fullName evidence="3">Lysophospholipase L1-like esterase</fullName>
    </submittedName>
</protein>
<keyword evidence="2" id="KW-0732">Signal</keyword>
<comment type="caution">
    <text evidence="3">The sequence shown here is derived from an EMBL/GenBank/DDBJ whole genome shotgun (WGS) entry which is preliminary data.</text>
</comment>
<dbReference type="InterPro" id="IPR001087">
    <property type="entry name" value="GDSL"/>
</dbReference>
<evidence type="ECO:0000313" key="3">
    <source>
        <dbReference type="EMBL" id="MDQ0514043.1"/>
    </source>
</evidence>